<keyword evidence="3" id="KW-0175">Coiled coil</keyword>
<organism evidence="8 9">
    <name type="scientific">Eptatretus burgeri</name>
    <name type="common">Inshore hagfish</name>
    <dbReference type="NCBI Taxonomy" id="7764"/>
    <lineage>
        <taxon>Eukaryota</taxon>
        <taxon>Metazoa</taxon>
        <taxon>Chordata</taxon>
        <taxon>Craniata</taxon>
        <taxon>Vertebrata</taxon>
        <taxon>Cyclostomata</taxon>
        <taxon>Myxini</taxon>
        <taxon>Myxiniformes</taxon>
        <taxon>Myxinidae</taxon>
        <taxon>Eptatretinae</taxon>
        <taxon>Eptatretus</taxon>
    </lineage>
</organism>
<evidence type="ECO:0000259" key="5">
    <source>
        <dbReference type="PROSITE" id="PS50119"/>
    </source>
</evidence>
<dbReference type="Proteomes" id="UP000694388">
    <property type="component" value="Unplaced"/>
</dbReference>
<dbReference type="Gene3D" id="2.60.120.920">
    <property type="match status" value="1"/>
</dbReference>
<dbReference type="InterPro" id="IPR003879">
    <property type="entry name" value="Butyrophylin_SPRY"/>
</dbReference>
<dbReference type="InterPro" id="IPR013783">
    <property type="entry name" value="Ig-like_fold"/>
</dbReference>
<dbReference type="InterPro" id="IPR001870">
    <property type="entry name" value="B30.2/SPRY"/>
</dbReference>
<dbReference type="SMART" id="SM00060">
    <property type="entry name" value="FN3"/>
    <property type="match status" value="1"/>
</dbReference>
<dbReference type="Pfam" id="PF00041">
    <property type="entry name" value="fn3"/>
    <property type="match status" value="1"/>
</dbReference>
<dbReference type="PROSITE" id="PS50188">
    <property type="entry name" value="B302_SPRY"/>
    <property type="match status" value="1"/>
</dbReference>
<dbReference type="Pfam" id="PF00622">
    <property type="entry name" value="SPRY"/>
    <property type="match status" value="1"/>
</dbReference>
<feature type="domain" description="B box-type" evidence="5">
    <location>
        <begin position="90"/>
        <end position="137"/>
    </location>
</feature>
<accession>A0A8C4NFH6</accession>
<proteinExistence type="predicted"/>
<dbReference type="Gene3D" id="4.10.830.40">
    <property type="match status" value="1"/>
</dbReference>
<dbReference type="SMART" id="SM00449">
    <property type="entry name" value="SPRY"/>
    <property type="match status" value="1"/>
</dbReference>
<evidence type="ECO:0000256" key="3">
    <source>
        <dbReference type="ARBA" id="ARBA00023054"/>
    </source>
</evidence>
<evidence type="ECO:0000259" key="7">
    <source>
        <dbReference type="PROSITE" id="PS50853"/>
    </source>
</evidence>
<dbReference type="InterPro" id="IPR003877">
    <property type="entry name" value="SPRY_dom"/>
</dbReference>
<keyword evidence="9" id="KW-1185">Reference proteome</keyword>
<dbReference type="CDD" id="cd00063">
    <property type="entry name" value="FN3"/>
    <property type="match status" value="1"/>
</dbReference>
<dbReference type="GeneTree" id="ENSGT00940000155821"/>
<dbReference type="Ensembl" id="ENSEBUT00000007444.1">
    <property type="protein sequence ID" value="ENSEBUP00000006976.1"/>
    <property type="gene ID" value="ENSEBUG00000004563.1"/>
</dbReference>
<dbReference type="SUPFAM" id="SSF49899">
    <property type="entry name" value="Concanavalin A-like lectins/glucanases"/>
    <property type="match status" value="1"/>
</dbReference>
<reference evidence="8" key="1">
    <citation type="submission" date="2025-08" db="UniProtKB">
        <authorList>
            <consortium name="Ensembl"/>
        </authorList>
    </citation>
    <scope>IDENTIFICATION</scope>
</reference>
<dbReference type="Gene3D" id="2.60.40.10">
    <property type="entry name" value="Immunoglobulins"/>
    <property type="match status" value="1"/>
</dbReference>
<dbReference type="InterPro" id="IPR043136">
    <property type="entry name" value="B30.2/SPRY_sf"/>
</dbReference>
<dbReference type="PANTHER" id="PTHR24099">
    <property type="entry name" value="E3 UBIQUITIN-PROTEIN LIGASE TRIM36-RELATED"/>
    <property type="match status" value="1"/>
</dbReference>
<evidence type="ECO:0000313" key="9">
    <source>
        <dbReference type="Proteomes" id="UP000694388"/>
    </source>
</evidence>
<dbReference type="AlphaFoldDB" id="A0A8C4NFH6"/>
<dbReference type="OMA" id="YRPSTTM"/>
<evidence type="ECO:0000256" key="4">
    <source>
        <dbReference type="PROSITE-ProRule" id="PRU00024"/>
    </source>
</evidence>
<keyword evidence="2" id="KW-0862">Zinc</keyword>
<dbReference type="Pfam" id="PF22586">
    <property type="entry name" value="ANCHR-like_BBOX"/>
    <property type="match status" value="1"/>
</dbReference>
<dbReference type="InterPro" id="IPR003961">
    <property type="entry name" value="FN3_dom"/>
</dbReference>
<feature type="domain" description="Fibronectin type-III" evidence="7">
    <location>
        <begin position="329"/>
        <end position="430"/>
    </location>
</feature>
<keyword evidence="1 4" id="KW-0479">Metal-binding</keyword>
<dbReference type="GO" id="GO:0008270">
    <property type="term" value="F:zinc ion binding"/>
    <property type="evidence" value="ECO:0007669"/>
    <property type="project" value="UniProtKB-KW"/>
</dbReference>
<evidence type="ECO:0000259" key="6">
    <source>
        <dbReference type="PROSITE" id="PS50188"/>
    </source>
</evidence>
<dbReference type="InterPro" id="IPR050617">
    <property type="entry name" value="E3_ligase_FN3/SPRY"/>
</dbReference>
<dbReference type="PROSITE" id="PS50853">
    <property type="entry name" value="FN3"/>
    <property type="match status" value="1"/>
</dbReference>
<evidence type="ECO:0000313" key="8">
    <source>
        <dbReference type="Ensembl" id="ENSEBUP00000006976.1"/>
    </source>
</evidence>
<dbReference type="SUPFAM" id="SSF49265">
    <property type="entry name" value="Fibronectin type III"/>
    <property type="match status" value="1"/>
</dbReference>
<dbReference type="InterPro" id="IPR000315">
    <property type="entry name" value="Znf_B-box"/>
</dbReference>
<sequence>MGFPVCCHYLADIKDPTMSFAKSGRAIASTTNTLQIPALTSRGANEEKRAFFSKRNIYSEKQLLLNIKKEFPMSGSDSGSSASAGDVHSATCQFCDREPPQFAVKTCTTCSASYCSECLSTTHPKKPPFSAHHMVELGGTGTRRFQYGENVRDKTPSAQLLDDQKVSSHIDIIIINIIINLSLQSALGHLLRSNCEIELLLARLLQIKQQVEVTINASMQEKKLEEECDKLLEIIQERKQLIRTKIRDGKTSRLRRLAEQVGECRRGLEQTRSLASKAEESLSESEPSHLLQNTRELTERYVWFFSTRVSGVVLIFLTKLLFFSAPNTPIIRPSLCIASHDAISVRWSSDDAFNVRSYELQYAIYTGNTNLITLCSSADSWLIVPNVRRCEYTVHGLQSGTRYLFLVRAINQAGSRSSPCATLKTHSQPFKLDAESAHKKLRISHNELSVHGGEGPTRRLHGSRGNYAVAGNLLLDSGRHYWEVHIHNCTWWVFAVGIANTSTPRQAWLGGTSVAWSLCRVRGGSCIIRGNGADVPLGQRPSLRWLGLMLDYDGGSLSFYDAAVKRCIFSLAVVFSQPLLPTFALWDGEMSVLTGLPIPDYIDQRESVPD</sequence>
<evidence type="ECO:0000256" key="2">
    <source>
        <dbReference type="ARBA" id="ARBA00022833"/>
    </source>
</evidence>
<evidence type="ECO:0000256" key="1">
    <source>
        <dbReference type="ARBA" id="ARBA00022771"/>
    </source>
</evidence>
<dbReference type="InterPro" id="IPR013320">
    <property type="entry name" value="ConA-like_dom_sf"/>
</dbReference>
<dbReference type="PROSITE" id="PS50119">
    <property type="entry name" value="ZF_BBOX"/>
    <property type="match status" value="1"/>
</dbReference>
<dbReference type="PRINTS" id="PR01407">
    <property type="entry name" value="BUTYPHLNCDUF"/>
</dbReference>
<feature type="domain" description="B30.2/SPRY" evidence="6">
    <location>
        <begin position="410"/>
        <end position="601"/>
    </location>
</feature>
<reference evidence="8" key="2">
    <citation type="submission" date="2025-09" db="UniProtKB">
        <authorList>
            <consortium name="Ensembl"/>
        </authorList>
    </citation>
    <scope>IDENTIFICATION</scope>
</reference>
<dbReference type="InterPro" id="IPR036116">
    <property type="entry name" value="FN3_sf"/>
</dbReference>
<protein>
    <submittedName>
        <fullName evidence="8">Midline 1</fullName>
    </submittedName>
</protein>
<keyword evidence="1 4" id="KW-0863">Zinc-finger</keyword>
<dbReference type="PANTHER" id="PTHR24099:SF16">
    <property type="entry name" value="E3 UBIQUITIN-PROTEIN LIGASE MIDLINE-1-LIKE ISOFORM X1"/>
    <property type="match status" value="1"/>
</dbReference>
<name>A0A8C4NFH6_EPTBU</name>